<keyword evidence="2" id="KW-0472">Membrane</keyword>
<reference evidence="3" key="1">
    <citation type="journal article" date="2020" name="Phytopathology">
        <title>Genome sequence of the chestnut blight fungus Cryphonectria parasitica EP155: A fundamental resource for an archetypical invasive plant pathogen.</title>
        <authorList>
            <person name="Crouch J.A."/>
            <person name="Dawe A."/>
            <person name="Aerts A."/>
            <person name="Barry K."/>
            <person name="Churchill A.C.L."/>
            <person name="Grimwood J."/>
            <person name="Hillman B."/>
            <person name="Milgroom M.G."/>
            <person name="Pangilinan J."/>
            <person name="Smith M."/>
            <person name="Salamov A."/>
            <person name="Schmutz J."/>
            <person name="Yadav J."/>
            <person name="Grigoriev I.V."/>
            <person name="Nuss D."/>
        </authorList>
    </citation>
    <scope>NUCLEOTIDE SEQUENCE</scope>
    <source>
        <strain evidence="3">EP155</strain>
    </source>
</reference>
<feature type="transmembrane region" description="Helical" evidence="2">
    <location>
        <begin position="94"/>
        <end position="113"/>
    </location>
</feature>
<feature type="transmembrane region" description="Helical" evidence="2">
    <location>
        <begin position="147"/>
        <end position="168"/>
    </location>
</feature>
<dbReference type="EMBL" id="MU032350">
    <property type="protein sequence ID" value="KAF3762817.1"/>
    <property type="molecule type" value="Genomic_DNA"/>
</dbReference>
<dbReference type="Proteomes" id="UP000803844">
    <property type="component" value="Unassembled WGS sequence"/>
</dbReference>
<dbReference type="RefSeq" id="XP_040773796.1">
    <property type="nucleotide sequence ID" value="XM_040923721.1"/>
</dbReference>
<organism evidence="3 4">
    <name type="scientific">Cryphonectria parasitica (strain ATCC 38755 / EP155)</name>
    <dbReference type="NCBI Taxonomy" id="660469"/>
    <lineage>
        <taxon>Eukaryota</taxon>
        <taxon>Fungi</taxon>
        <taxon>Dikarya</taxon>
        <taxon>Ascomycota</taxon>
        <taxon>Pezizomycotina</taxon>
        <taxon>Sordariomycetes</taxon>
        <taxon>Sordariomycetidae</taxon>
        <taxon>Diaporthales</taxon>
        <taxon>Cryphonectriaceae</taxon>
        <taxon>Cryphonectria-Endothia species complex</taxon>
        <taxon>Cryphonectria</taxon>
    </lineage>
</organism>
<sequence>MSEPHAPLPTHSRSARQASTRTTRREQYPPSTHSNRHYPQRNASSRTNTSARTLSRDPSFDAVPRRPTNGLQRVETVQTQYMEMLLSLDKIPRFHNILASFFGWLLLAGFVVFPGTFTNIQELSADPTLAGHPDAAAILNDVQNLPLVIVAAIVCGIGTFGLIWLAVCWRTNYVWLLNKIFLPGATNAVAGLISTLIAVYTQKDGEWSVMAKATGAVEAGALIVCGSLFILCTLMLQWVKRKHAKETRMFEKSYGDAGILEKTGKKLMAPAVEPQSVI</sequence>
<accession>A0A9P4XWW0</accession>
<feature type="compositionally biased region" description="Polar residues" evidence="1">
    <location>
        <begin position="41"/>
        <end position="53"/>
    </location>
</feature>
<feature type="transmembrane region" description="Helical" evidence="2">
    <location>
        <begin position="220"/>
        <end position="239"/>
    </location>
</feature>
<dbReference type="GeneID" id="63840850"/>
<proteinExistence type="predicted"/>
<keyword evidence="4" id="KW-1185">Reference proteome</keyword>
<comment type="caution">
    <text evidence="3">The sequence shown here is derived from an EMBL/GenBank/DDBJ whole genome shotgun (WGS) entry which is preliminary data.</text>
</comment>
<dbReference type="OrthoDB" id="3254104at2759"/>
<evidence type="ECO:0000256" key="2">
    <source>
        <dbReference type="SAM" id="Phobius"/>
    </source>
</evidence>
<evidence type="ECO:0000256" key="1">
    <source>
        <dbReference type="SAM" id="MobiDB-lite"/>
    </source>
</evidence>
<keyword evidence="2" id="KW-0812">Transmembrane</keyword>
<evidence type="ECO:0000313" key="4">
    <source>
        <dbReference type="Proteomes" id="UP000803844"/>
    </source>
</evidence>
<feature type="region of interest" description="Disordered" evidence="1">
    <location>
        <begin position="1"/>
        <end position="71"/>
    </location>
</feature>
<protein>
    <submittedName>
        <fullName evidence="3">Uncharacterized protein</fullName>
    </submittedName>
</protein>
<dbReference type="AlphaFoldDB" id="A0A9P4XWW0"/>
<feature type="transmembrane region" description="Helical" evidence="2">
    <location>
        <begin position="180"/>
        <end position="200"/>
    </location>
</feature>
<evidence type="ECO:0000313" key="3">
    <source>
        <dbReference type="EMBL" id="KAF3762817.1"/>
    </source>
</evidence>
<keyword evidence="2" id="KW-1133">Transmembrane helix</keyword>
<name>A0A9P4XWW0_CRYP1</name>
<gene>
    <name evidence="3" type="ORF">M406DRAFT_357598</name>
</gene>